<dbReference type="AlphaFoldDB" id="A0A0C9XCG5"/>
<reference evidence="2" key="2">
    <citation type="submission" date="2015-01" db="EMBL/GenBank/DDBJ databases">
        <title>Evolutionary Origins and Diversification of the Mycorrhizal Mutualists.</title>
        <authorList>
            <consortium name="DOE Joint Genome Institute"/>
            <consortium name="Mycorrhizal Genomics Consortium"/>
            <person name="Kohler A."/>
            <person name="Kuo A."/>
            <person name="Nagy L.G."/>
            <person name="Floudas D."/>
            <person name="Copeland A."/>
            <person name="Barry K.W."/>
            <person name="Cichocki N."/>
            <person name="Veneault-Fourrey C."/>
            <person name="LaButti K."/>
            <person name="Lindquist E.A."/>
            <person name="Lipzen A."/>
            <person name="Lundell T."/>
            <person name="Morin E."/>
            <person name="Murat C."/>
            <person name="Riley R."/>
            <person name="Ohm R."/>
            <person name="Sun H."/>
            <person name="Tunlid A."/>
            <person name="Henrissat B."/>
            <person name="Grigoriev I.V."/>
            <person name="Hibbett D.S."/>
            <person name="Martin F."/>
        </authorList>
    </citation>
    <scope>NUCLEOTIDE SEQUENCE [LARGE SCALE GENOMIC DNA]</scope>
    <source>
        <strain evidence="2">LaAM-08-1</strain>
    </source>
</reference>
<organism evidence="1 2">
    <name type="scientific">Laccaria amethystina LaAM-08-1</name>
    <dbReference type="NCBI Taxonomy" id="1095629"/>
    <lineage>
        <taxon>Eukaryota</taxon>
        <taxon>Fungi</taxon>
        <taxon>Dikarya</taxon>
        <taxon>Basidiomycota</taxon>
        <taxon>Agaricomycotina</taxon>
        <taxon>Agaricomycetes</taxon>
        <taxon>Agaricomycetidae</taxon>
        <taxon>Agaricales</taxon>
        <taxon>Agaricineae</taxon>
        <taxon>Hydnangiaceae</taxon>
        <taxon>Laccaria</taxon>
    </lineage>
</organism>
<gene>
    <name evidence="1" type="ORF">K443DRAFT_123320</name>
</gene>
<evidence type="ECO:0000313" key="1">
    <source>
        <dbReference type="EMBL" id="KIJ99248.1"/>
    </source>
</evidence>
<reference evidence="1 2" key="1">
    <citation type="submission" date="2014-04" db="EMBL/GenBank/DDBJ databases">
        <authorList>
            <consortium name="DOE Joint Genome Institute"/>
            <person name="Kuo A."/>
            <person name="Kohler A."/>
            <person name="Nagy L.G."/>
            <person name="Floudas D."/>
            <person name="Copeland A."/>
            <person name="Barry K.W."/>
            <person name="Cichocki N."/>
            <person name="Veneault-Fourrey C."/>
            <person name="LaButti K."/>
            <person name="Lindquist E.A."/>
            <person name="Lipzen A."/>
            <person name="Lundell T."/>
            <person name="Morin E."/>
            <person name="Murat C."/>
            <person name="Sun H."/>
            <person name="Tunlid A."/>
            <person name="Henrissat B."/>
            <person name="Grigoriev I.V."/>
            <person name="Hibbett D.S."/>
            <person name="Martin F."/>
            <person name="Nordberg H.P."/>
            <person name="Cantor M.N."/>
            <person name="Hua S.X."/>
        </authorList>
    </citation>
    <scope>NUCLEOTIDE SEQUENCE [LARGE SCALE GENOMIC DNA]</scope>
    <source>
        <strain evidence="1 2">LaAM-08-1</strain>
    </source>
</reference>
<protein>
    <submittedName>
        <fullName evidence="1">Uncharacterized protein</fullName>
    </submittedName>
</protein>
<sequence length="134" mass="15144">MTPLNNKDEIVNLQPEVRVTTTNNIGWIPVTQEPVKRRAKLEVPYCSTSWTIALLVHKFQAFGITRGVGFGGNSDLVQMAPSQALFAFRVTEDCGPDHLERLKLHQDRDVPQCVWYMYASRRPKTFNAGPRTGT</sequence>
<name>A0A0C9XCG5_9AGAR</name>
<proteinExistence type="predicted"/>
<dbReference type="HOGENOM" id="CLU_1896541_0_0_1"/>
<evidence type="ECO:0000313" key="2">
    <source>
        <dbReference type="Proteomes" id="UP000054477"/>
    </source>
</evidence>
<dbReference type="EMBL" id="KN838651">
    <property type="protein sequence ID" value="KIJ99248.1"/>
    <property type="molecule type" value="Genomic_DNA"/>
</dbReference>
<keyword evidence="2" id="KW-1185">Reference proteome</keyword>
<accession>A0A0C9XCG5</accession>
<dbReference type="Proteomes" id="UP000054477">
    <property type="component" value="Unassembled WGS sequence"/>
</dbReference>